<keyword evidence="1" id="KW-0732">Signal</keyword>
<accession>W8URA6</accession>
<dbReference type="AlphaFoldDB" id="W8URA6"/>
<evidence type="ECO:0000313" key="2">
    <source>
        <dbReference type="EMBL" id="AHM78138.1"/>
    </source>
</evidence>
<sequence length="131" mass="14724">MQRTTDMKKSLLMLILLTSCNAFADKIPNSIENLIAVFDTRTHSLESGVLSIKYSKQKLHIDAADAMFEGICTDLSMHKWKPETIKKIRLLNVSLDQGFEIDAGGAECKKTGKMTFDEARAYRQGFIKPIP</sequence>
<gene>
    <name evidence="2" type="ORF">KPNJ2_01358</name>
</gene>
<evidence type="ECO:0000313" key="3">
    <source>
        <dbReference type="Proteomes" id="UP000019586"/>
    </source>
</evidence>
<evidence type="ECO:0008006" key="4">
    <source>
        <dbReference type="Google" id="ProtNLM"/>
    </source>
</evidence>
<protein>
    <recommendedName>
        <fullName evidence="4">Lipoprotein</fullName>
    </recommendedName>
</protein>
<proteinExistence type="predicted"/>
<organism evidence="2 3">
    <name type="scientific">Klebsiella pneumoniae 30684/NJST258_2</name>
    <dbReference type="NCBI Taxonomy" id="1420013"/>
    <lineage>
        <taxon>Bacteria</taxon>
        <taxon>Pseudomonadati</taxon>
        <taxon>Pseudomonadota</taxon>
        <taxon>Gammaproteobacteria</taxon>
        <taxon>Enterobacterales</taxon>
        <taxon>Enterobacteriaceae</taxon>
        <taxon>Klebsiella/Raoultella group</taxon>
        <taxon>Klebsiella</taxon>
        <taxon>Klebsiella pneumoniae complex</taxon>
    </lineage>
</organism>
<dbReference type="HOGENOM" id="CLU_2012205_0_0_6"/>
<feature type="signal peptide" evidence="1">
    <location>
        <begin position="1"/>
        <end position="24"/>
    </location>
</feature>
<evidence type="ECO:0000256" key="1">
    <source>
        <dbReference type="SAM" id="SignalP"/>
    </source>
</evidence>
<dbReference type="KEGG" id="kps:KPNJ2_01358"/>
<dbReference type="PROSITE" id="PS51257">
    <property type="entry name" value="PROKAR_LIPOPROTEIN"/>
    <property type="match status" value="1"/>
</dbReference>
<feature type="chain" id="PRO_5004915616" description="Lipoprotein" evidence="1">
    <location>
        <begin position="25"/>
        <end position="131"/>
    </location>
</feature>
<dbReference type="Proteomes" id="UP000019586">
    <property type="component" value="Chromosome"/>
</dbReference>
<reference evidence="2 3" key="1">
    <citation type="journal article" date="2014" name="Proc. Natl. Acad. Sci. U.S.A.">
        <title>Molecular dissection of the evolution of carbapenem-resistant multilocus sequence type 258 Klebsiella pneumoniae.</title>
        <authorList>
            <person name="Deleo F.R."/>
            <person name="Chen L."/>
            <person name="Porcella S.F."/>
            <person name="Martens C.A."/>
            <person name="Kobayashi S.D."/>
            <person name="Porter A.R."/>
            <person name="Chavda K.D."/>
            <person name="Jacobs M.R."/>
            <person name="Mathema B."/>
            <person name="Olsen R.J."/>
            <person name="Bonomo R.A."/>
            <person name="Musser J.M."/>
            <person name="Kreiswirth B.N."/>
        </authorList>
    </citation>
    <scope>NUCLEOTIDE SEQUENCE [LARGE SCALE GENOMIC DNA]</scope>
    <source>
        <strain evidence="2">30684/NJST258_2</strain>
    </source>
</reference>
<dbReference type="EMBL" id="CP006918">
    <property type="protein sequence ID" value="AHM78138.1"/>
    <property type="molecule type" value="Genomic_DNA"/>
</dbReference>
<name>W8URA6_KLEPN</name>